<organism evidence="2 3">
    <name type="scientific">Microthlaspi erraticum</name>
    <dbReference type="NCBI Taxonomy" id="1685480"/>
    <lineage>
        <taxon>Eukaryota</taxon>
        <taxon>Viridiplantae</taxon>
        <taxon>Streptophyta</taxon>
        <taxon>Embryophyta</taxon>
        <taxon>Tracheophyta</taxon>
        <taxon>Spermatophyta</taxon>
        <taxon>Magnoliopsida</taxon>
        <taxon>eudicotyledons</taxon>
        <taxon>Gunneridae</taxon>
        <taxon>Pentapetalae</taxon>
        <taxon>rosids</taxon>
        <taxon>malvids</taxon>
        <taxon>Brassicales</taxon>
        <taxon>Brassicaceae</taxon>
        <taxon>Coluteocarpeae</taxon>
        <taxon>Microthlaspi</taxon>
    </lineage>
</organism>
<proteinExistence type="predicted"/>
<evidence type="ECO:0000256" key="1">
    <source>
        <dbReference type="SAM" id="MobiDB-lite"/>
    </source>
</evidence>
<feature type="compositionally biased region" description="Acidic residues" evidence="1">
    <location>
        <begin position="57"/>
        <end position="89"/>
    </location>
</feature>
<gene>
    <name evidence="2" type="ORF">MERR_LOCUS27567</name>
</gene>
<dbReference type="EMBL" id="CACVBM020001227">
    <property type="protein sequence ID" value="CAA7040332.1"/>
    <property type="molecule type" value="Genomic_DNA"/>
</dbReference>
<dbReference type="AlphaFoldDB" id="A0A6D2JK63"/>
<reference evidence="2" key="1">
    <citation type="submission" date="2020-01" db="EMBL/GenBank/DDBJ databases">
        <authorList>
            <person name="Mishra B."/>
        </authorList>
    </citation>
    <scope>NUCLEOTIDE SEQUENCE [LARGE SCALE GENOMIC DNA]</scope>
</reference>
<evidence type="ECO:0000313" key="2">
    <source>
        <dbReference type="EMBL" id="CAA7040332.1"/>
    </source>
</evidence>
<sequence length="105" mass="12077">MDTSYKNQLPLVQVQDGEVDFFFNGRDDESEYDSQDSNAEDYAMNQYREGNLREMSESSDEPQDEETSETSEESQDEETSDASDESQDEETLKRHVGMLLGDDRV</sequence>
<dbReference type="Proteomes" id="UP000467841">
    <property type="component" value="Unassembled WGS sequence"/>
</dbReference>
<evidence type="ECO:0000313" key="3">
    <source>
        <dbReference type="Proteomes" id="UP000467841"/>
    </source>
</evidence>
<accession>A0A6D2JK63</accession>
<comment type="caution">
    <text evidence="2">The sequence shown here is derived from an EMBL/GenBank/DDBJ whole genome shotgun (WGS) entry which is preliminary data.</text>
</comment>
<keyword evidence="3" id="KW-1185">Reference proteome</keyword>
<feature type="region of interest" description="Disordered" evidence="1">
    <location>
        <begin position="23"/>
        <end position="105"/>
    </location>
</feature>
<protein>
    <submittedName>
        <fullName evidence="2">Uncharacterized protein</fullName>
    </submittedName>
</protein>
<name>A0A6D2JK63_9BRAS</name>